<dbReference type="STRING" id="104421.E1ZZQ3"/>
<proteinExistence type="predicted"/>
<protein>
    <submittedName>
        <fullName evidence="2">Uncharacterized protein</fullName>
    </submittedName>
</protein>
<feature type="region of interest" description="Disordered" evidence="1">
    <location>
        <begin position="63"/>
        <end position="245"/>
    </location>
</feature>
<organism evidence="3">
    <name type="scientific">Camponotus floridanus</name>
    <name type="common">Florida carpenter ant</name>
    <dbReference type="NCBI Taxonomy" id="104421"/>
    <lineage>
        <taxon>Eukaryota</taxon>
        <taxon>Metazoa</taxon>
        <taxon>Ecdysozoa</taxon>
        <taxon>Arthropoda</taxon>
        <taxon>Hexapoda</taxon>
        <taxon>Insecta</taxon>
        <taxon>Pterygota</taxon>
        <taxon>Neoptera</taxon>
        <taxon>Endopterygota</taxon>
        <taxon>Hymenoptera</taxon>
        <taxon>Apocrita</taxon>
        <taxon>Aculeata</taxon>
        <taxon>Formicoidea</taxon>
        <taxon>Formicidae</taxon>
        <taxon>Formicinae</taxon>
        <taxon>Camponotus</taxon>
    </lineage>
</organism>
<dbReference type="AlphaFoldDB" id="E1ZZQ3"/>
<name>E1ZZQ3_CAMFO</name>
<feature type="compositionally biased region" description="Basic and acidic residues" evidence="1">
    <location>
        <begin position="63"/>
        <end position="87"/>
    </location>
</feature>
<feature type="compositionally biased region" description="Basic and acidic residues" evidence="1">
    <location>
        <begin position="199"/>
        <end position="212"/>
    </location>
</feature>
<dbReference type="Proteomes" id="UP000000311">
    <property type="component" value="Unassembled WGS sequence"/>
</dbReference>
<dbReference type="OMA" id="ATEIPMI"/>
<evidence type="ECO:0000313" key="3">
    <source>
        <dbReference type="Proteomes" id="UP000000311"/>
    </source>
</evidence>
<gene>
    <name evidence="2" type="ORF">EAG_06060</name>
</gene>
<feature type="region of interest" description="Disordered" evidence="1">
    <location>
        <begin position="1"/>
        <end position="36"/>
    </location>
</feature>
<feature type="compositionally biased region" description="Basic and acidic residues" evidence="1">
    <location>
        <begin position="99"/>
        <end position="187"/>
    </location>
</feature>
<sequence length="292" mass="33261">MERKVLEMEKREKKERAAKGGREDTGVGSVERKIREMERKIEMKERKGKKRNILIRGMEVREERRKEMVEETMRRSKGHYKGDEKNMKGQGEGPGDSVGKARERRAKEGGINEKEQSEGQERENHGGLDVEGEKNEMEIRGDSEEGGERGEESEDRLWEDKDWERMVEVGRRRGSAEGRGREGERRGTGGGGRGRRHWLRVEKRGGKEKTKLDCNSGRRGGSRGKMVSGVLECGRSGGKDKKGGKEGLKRWEVIVLVETWMDERGGGGLVEEKVERIRIGDKVDSDHHPIEV</sequence>
<accession>E1ZZQ3</accession>
<evidence type="ECO:0000256" key="1">
    <source>
        <dbReference type="SAM" id="MobiDB-lite"/>
    </source>
</evidence>
<reference evidence="2 3" key="1">
    <citation type="journal article" date="2010" name="Science">
        <title>Genomic comparison of the ants Camponotus floridanus and Harpegnathos saltator.</title>
        <authorList>
            <person name="Bonasio R."/>
            <person name="Zhang G."/>
            <person name="Ye C."/>
            <person name="Mutti N.S."/>
            <person name="Fang X."/>
            <person name="Qin N."/>
            <person name="Donahue G."/>
            <person name="Yang P."/>
            <person name="Li Q."/>
            <person name="Li C."/>
            <person name="Zhang P."/>
            <person name="Huang Z."/>
            <person name="Berger S.L."/>
            <person name="Reinberg D."/>
            <person name="Wang J."/>
            <person name="Liebig J."/>
        </authorList>
    </citation>
    <scope>NUCLEOTIDE SEQUENCE [LARGE SCALE GENOMIC DNA]</scope>
    <source>
        <strain evidence="3">C129</strain>
    </source>
</reference>
<keyword evidence="3" id="KW-1185">Reference proteome</keyword>
<dbReference type="InParanoid" id="E1ZZQ3"/>
<evidence type="ECO:0000313" key="2">
    <source>
        <dbReference type="EMBL" id="EFN73336.1"/>
    </source>
</evidence>
<dbReference type="EMBL" id="GL435504">
    <property type="protein sequence ID" value="EFN73336.1"/>
    <property type="molecule type" value="Genomic_DNA"/>
</dbReference>